<dbReference type="OrthoDB" id="5776712at2759"/>
<evidence type="ECO:0000256" key="2">
    <source>
        <dbReference type="PROSITE-ProRule" id="PRU00059"/>
    </source>
</evidence>
<dbReference type="InterPro" id="IPR035914">
    <property type="entry name" value="Sperma_CUB_dom_sf"/>
</dbReference>
<dbReference type="InterPro" id="IPR000859">
    <property type="entry name" value="CUB_dom"/>
</dbReference>
<sequence>MNDYGVPNDYGSIMHYPADPHDDAKCSDTLNCKNGGYIDPNDCNGCKCPLGLGGQLCKVAARPCDRNLIATNTIRTISSSGASQCHYFVKAPAGKQIYFRFRSMSGFPDAGYHRCGFAYVTVNFNSDFNKSGVHVCADSGPPNLLSSVSESDQMIGIYRGIVSSQFTMDYSIY</sequence>
<comment type="caution">
    <text evidence="2">Lacks conserved residue(s) required for the propagation of feature annotation.</text>
</comment>
<keyword evidence="5" id="KW-1185">Reference proteome</keyword>
<dbReference type="Proteomes" id="UP000008068">
    <property type="component" value="Unassembled WGS sequence"/>
</dbReference>
<dbReference type="AlphaFoldDB" id="G0MB90"/>
<dbReference type="InParanoid" id="G0MB90"/>
<dbReference type="SUPFAM" id="SSF49854">
    <property type="entry name" value="Spermadhesin, CUB domain"/>
    <property type="match status" value="1"/>
</dbReference>
<organism evidence="5">
    <name type="scientific">Caenorhabditis brenneri</name>
    <name type="common">Nematode worm</name>
    <dbReference type="NCBI Taxonomy" id="135651"/>
    <lineage>
        <taxon>Eukaryota</taxon>
        <taxon>Metazoa</taxon>
        <taxon>Ecdysozoa</taxon>
        <taxon>Nematoda</taxon>
        <taxon>Chromadorea</taxon>
        <taxon>Rhabditida</taxon>
        <taxon>Rhabditina</taxon>
        <taxon>Rhabditomorpha</taxon>
        <taxon>Rhabditoidea</taxon>
        <taxon>Rhabditidae</taxon>
        <taxon>Peloderinae</taxon>
        <taxon>Caenorhabditis</taxon>
    </lineage>
</organism>
<accession>G0MB90</accession>
<protein>
    <recommendedName>
        <fullName evidence="3">CUB domain-containing protein</fullName>
    </recommendedName>
</protein>
<keyword evidence="1" id="KW-1015">Disulfide bond</keyword>
<dbReference type="PROSITE" id="PS01180">
    <property type="entry name" value="CUB"/>
    <property type="match status" value="1"/>
</dbReference>
<feature type="domain" description="CUB" evidence="3">
    <location>
        <begin position="64"/>
        <end position="173"/>
    </location>
</feature>
<dbReference type="eggNOG" id="KOG3714">
    <property type="taxonomic scope" value="Eukaryota"/>
</dbReference>
<reference evidence="5" key="1">
    <citation type="submission" date="2011-07" db="EMBL/GenBank/DDBJ databases">
        <authorList>
            <consortium name="Caenorhabditis brenneri Sequencing and Analysis Consortium"/>
            <person name="Wilson R.K."/>
        </authorList>
    </citation>
    <scope>NUCLEOTIDE SEQUENCE [LARGE SCALE GENOMIC DNA]</scope>
    <source>
        <strain evidence="5">PB2801</strain>
    </source>
</reference>
<proteinExistence type="predicted"/>
<name>G0MB90_CAEBE</name>
<dbReference type="EMBL" id="GL379788">
    <property type="protein sequence ID" value="EGT40481.1"/>
    <property type="molecule type" value="Genomic_DNA"/>
</dbReference>
<evidence type="ECO:0000313" key="4">
    <source>
        <dbReference type="EMBL" id="EGT40481.1"/>
    </source>
</evidence>
<evidence type="ECO:0000259" key="3">
    <source>
        <dbReference type="PROSITE" id="PS01180"/>
    </source>
</evidence>
<gene>
    <name evidence="4" type="ORF">CAEBREN_02313</name>
</gene>
<evidence type="ECO:0000313" key="5">
    <source>
        <dbReference type="Proteomes" id="UP000008068"/>
    </source>
</evidence>
<dbReference type="HOGENOM" id="CLU_1548968_0_0_1"/>
<evidence type="ECO:0000256" key="1">
    <source>
        <dbReference type="ARBA" id="ARBA00023157"/>
    </source>
</evidence>
<dbReference type="STRING" id="135651.G0MB90"/>